<organism evidence="1 2">
    <name type="scientific">Anaeramoeba ignava</name>
    <name type="common">Anaerobic marine amoeba</name>
    <dbReference type="NCBI Taxonomy" id="1746090"/>
    <lineage>
        <taxon>Eukaryota</taxon>
        <taxon>Metamonada</taxon>
        <taxon>Anaeramoebidae</taxon>
        <taxon>Anaeramoeba</taxon>
    </lineage>
</organism>
<dbReference type="EMBL" id="JAPDFW010000061">
    <property type="protein sequence ID" value="KAJ5076361.1"/>
    <property type="molecule type" value="Genomic_DNA"/>
</dbReference>
<dbReference type="PANTHER" id="PTHR34958:SF1">
    <property type="entry name" value="ARMADILLO-LIKE HELICAL DOMAIN-CONTAINING PROTEIN"/>
    <property type="match status" value="1"/>
</dbReference>
<reference evidence="1" key="1">
    <citation type="submission" date="2022-10" db="EMBL/GenBank/DDBJ databases">
        <title>Novel sulphate-reducing endosymbionts in the free-living metamonad Anaeramoeba.</title>
        <authorList>
            <person name="Jerlstrom-Hultqvist J."/>
            <person name="Cepicka I."/>
            <person name="Gallot-Lavallee L."/>
            <person name="Salas-Leiva D."/>
            <person name="Curtis B.A."/>
            <person name="Zahonova K."/>
            <person name="Pipaliya S."/>
            <person name="Dacks J."/>
            <person name="Roger A.J."/>
        </authorList>
    </citation>
    <scope>NUCLEOTIDE SEQUENCE</scope>
    <source>
        <strain evidence="1">BMAN</strain>
    </source>
</reference>
<evidence type="ECO:0000313" key="1">
    <source>
        <dbReference type="EMBL" id="KAJ5076361.1"/>
    </source>
</evidence>
<name>A0A9Q0RD99_ANAIG</name>
<proteinExistence type="predicted"/>
<accession>A0A9Q0RD99</accession>
<keyword evidence="2" id="KW-1185">Reference proteome</keyword>
<dbReference type="PANTHER" id="PTHR34958">
    <property type="entry name" value="CONDITIONAL LOSS-OF-GROWTH 1"/>
    <property type="match status" value="1"/>
</dbReference>
<protein>
    <submittedName>
        <fullName evidence="1">Conditional loss-of-growth 1</fullName>
    </submittedName>
</protein>
<dbReference type="Proteomes" id="UP001149090">
    <property type="component" value="Unassembled WGS sequence"/>
</dbReference>
<evidence type="ECO:0000313" key="2">
    <source>
        <dbReference type="Proteomes" id="UP001149090"/>
    </source>
</evidence>
<dbReference type="AlphaFoldDB" id="A0A9Q0RD99"/>
<comment type="caution">
    <text evidence="1">The sequence shown here is derived from an EMBL/GenBank/DDBJ whole genome shotgun (WGS) entry which is preliminary data.</text>
</comment>
<sequence length="154" mass="18301">MGQHGFLRFFLCLCNFNNELIRLLKIWEKKIIHSLLYIFNHLPENEDFIEAKAACLVLLSQKCKKKLSDLKSIGGIEFFKDLLDHNQPLISFHASSFLTENFQIKFPDKFKSVMKMISKKAQQLNQIQLLKNPYFFIKETQEILERQKTKKKYL</sequence>
<gene>
    <name evidence="1" type="ORF">M0811_06360</name>
</gene>